<accession>A0A0E9UWZ5</accession>
<organism evidence="1">
    <name type="scientific">Anguilla anguilla</name>
    <name type="common">European freshwater eel</name>
    <name type="synonym">Muraena anguilla</name>
    <dbReference type="NCBI Taxonomy" id="7936"/>
    <lineage>
        <taxon>Eukaryota</taxon>
        <taxon>Metazoa</taxon>
        <taxon>Chordata</taxon>
        <taxon>Craniata</taxon>
        <taxon>Vertebrata</taxon>
        <taxon>Euteleostomi</taxon>
        <taxon>Actinopterygii</taxon>
        <taxon>Neopterygii</taxon>
        <taxon>Teleostei</taxon>
        <taxon>Anguilliformes</taxon>
        <taxon>Anguillidae</taxon>
        <taxon>Anguilla</taxon>
    </lineage>
</organism>
<sequence length="54" mass="6045">MSMTPGHDTVVIHMSWPSQPSYLNQIEHLWCKGHRTLASDTVSLSLVAPVQLFP</sequence>
<proteinExistence type="predicted"/>
<reference evidence="1" key="1">
    <citation type="submission" date="2014-11" db="EMBL/GenBank/DDBJ databases">
        <authorList>
            <person name="Amaro Gonzalez C."/>
        </authorList>
    </citation>
    <scope>NUCLEOTIDE SEQUENCE</scope>
</reference>
<reference evidence="1" key="2">
    <citation type="journal article" date="2015" name="Fish Shellfish Immunol.">
        <title>Early steps in the European eel (Anguilla anguilla)-Vibrio vulnificus interaction in the gills: Role of the RtxA13 toxin.</title>
        <authorList>
            <person name="Callol A."/>
            <person name="Pajuelo D."/>
            <person name="Ebbesson L."/>
            <person name="Teles M."/>
            <person name="MacKenzie S."/>
            <person name="Amaro C."/>
        </authorList>
    </citation>
    <scope>NUCLEOTIDE SEQUENCE</scope>
</reference>
<dbReference type="EMBL" id="GBXM01038326">
    <property type="protein sequence ID" value="JAH70251.1"/>
    <property type="molecule type" value="Transcribed_RNA"/>
</dbReference>
<protein>
    <submittedName>
        <fullName evidence="1">Uncharacterized protein</fullName>
    </submittedName>
</protein>
<evidence type="ECO:0000313" key="1">
    <source>
        <dbReference type="EMBL" id="JAH70251.1"/>
    </source>
</evidence>
<dbReference type="AlphaFoldDB" id="A0A0E9UWZ5"/>
<name>A0A0E9UWZ5_ANGAN</name>